<feature type="domain" description="Ig-like" evidence="3">
    <location>
        <begin position="10"/>
        <end position="124"/>
    </location>
</feature>
<dbReference type="PROSITE" id="PS50835">
    <property type="entry name" value="IG_LIKE"/>
    <property type="match status" value="1"/>
</dbReference>
<evidence type="ECO:0000256" key="2">
    <source>
        <dbReference type="ARBA" id="ARBA00022859"/>
    </source>
</evidence>
<organism evidence="4 5">
    <name type="scientific">Salarias fasciatus</name>
    <name type="common">Jewelled blenny</name>
    <name type="synonym">Blennius fasciatus</name>
    <dbReference type="NCBI Taxonomy" id="181472"/>
    <lineage>
        <taxon>Eukaryota</taxon>
        <taxon>Metazoa</taxon>
        <taxon>Chordata</taxon>
        <taxon>Craniata</taxon>
        <taxon>Vertebrata</taxon>
        <taxon>Euteleostomi</taxon>
        <taxon>Actinopterygii</taxon>
        <taxon>Neopterygii</taxon>
        <taxon>Teleostei</taxon>
        <taxon>Neoteleostei</taxon>
        <taxon>Acanthomorphata</taxon>
        <taxon>Ovalentaria</taxon>
        <taxon>Blenniimorphae</taxon>
        <taxon>Blenniiformes</taxon>
        <taxon>Blennioidei</taxon>
        <taxon>Blenniidae</taxon>
        <taxon>Salariinae</taxon>
        <taxon>Salarias</taxon>
    </lineage>
</organism>
<dbReference type="InterPro" id="IPR050413">
    <property type="entry name" value="TCR_beta_variable"/>
</dbReference>
<dbReference type="InParanoid" id="A0A672JMK0"/>
<dbReference type="InterPro" id="IPR036179">
    <property type="entry name" value="Ig-like_dom_sf"/>
</dbReference>
<dbReference type="InterPro" id="IPR013106">
    <property type="entry name" value="Ig_V-set"/>
</dbReference>
<evidence type="ECO:0000313" key="4">
    <source>
        <dbReference type="Ensembl" id="ENSSFAP00005054439.1"/>
    </source>
</evidence>
<sequence>GLNWFLCWVPNLQMNLSLDDVNQTSILWKKQGNNATMECRHTKGASYFEMYWFRQLPGENMERIVFTTTGSKEHDFGPFSTGKYASSIESGSLTVKLLQPEDSAVYFCAVSSWSAAMEKRTTPTCSGTRNPLEMQP</sequence>
<reference evidence="4" key="1">
    <citation type="submission" date="2019-06" db="EMBL/GenBank/DDBJ databases">
        <authorList>
            <consortium name="Wellcome Sanger Institute Data Sharing"/>
        </authorList>
    </citation>
    <scope>NUCLEOTIDE SEQUENCE [LARGE SCALE GENOMIC DNA]</scope>
</reference>
<dbReference type="InterPro" id="IPR003599">
    <property type="entry name" value="Ig_sub"/>
</dbReference>
<dbReference type="Pfam" id="PF07686">
    <property type="entry name" value="V-set"/>
    <property type="match status" value="1"/>
</dbReference>
<dbReference type="OMA" id="PILGERM"/>
<proteinExistence type="predicted"/>
<dbReference type="InterPro" id="IPR007110">
    <property type="entry name" value="Ig-like_dom"/>
</dbReference>
<keyword evidence="2" id="KW-0391">Immunity</keyword>
<reference evidence="4" key="2">
    <citation type="submission" date="2025-08" db="UniProtKB">
        <authorList>
            <consortium name="Ensembl"/>
        </authorList>
    </citation>
    <scope>IDENTIFICATION</scope>
</reference>
<dbReference type="InterPro" id="IPR013783">
    <property type="entry name" value="Ig-like_fold"/>
</dbReference>
<dbReference type="PANTHER" id="PTHR23268">
    <property type="entry name" value="T-CELL RECEPTOR BETA CHAIN"/>
    <property type="match status" value="1"/>
</dbReference>
<keyword evidence="5" id="KW-1185">Reference proteome</keyword>
<dbReference type="SUPFAM" id="SSF48726">
    <property type="entry name" value="Immunoglobulin"/>
    <property type="match status" value="1"/>
</dbReference>
<reference evidence="4" key="3">
    <citation type="submission" date="2025-09" db="UniProtKB">
        <authorList>
            <consortium name="Ensembl"/>
        </authorList>
    </citation>
    <scope>IDENTIFICATION</scope>
</reference>
<name>A0A672JMK0_SALFA</name>
<dbReference type="SMART" id="SM00406">
    <property type="entry name" value="IGv"/>
    <property type="match status" value="1"/>
</dbReference>
<dbReference type="PANTHER" id="PTHR23268:SF102">
    <property type="entry name" value="IMMUNOGLOBULIN V-SET DOMAIN-CONTAINING PROTEIN"/>
    <property type="match status" value="1"/>
</dbReference>
<dbReference type="Proteomes" id="UP000472267">
    <property type="component" value="Chromosome 19"/>
</dbReference>
<dbReference type="Gene3D" id="2.60.40.10">
    <property type="entry name" value="Immunoglobulins"/>
    <property type="match status" value="1"/>
</dbReference>
<dbReference type="Ensembl" id="ENSSFAT00005056120.1">
    <property type="protein sequence ID" value="ENSSFAP00005054439.1"/>
    <property type="gene ID" value="ENSSFAG00005025911.1"/>
</dbReference>
<evidence type="ECO:0000256" key="1">
    <source>
        <dbReference type="ARBA" id="ARBA00022729"/>
    </source>
</evidence>
<dbReference type="GO" id="GO:0007166">
    <property type="term" value="P:cell surface receptor signaling pathway"/>
    <property type="evidence" value="ECO:0007669"/>
    <property type="project" value="TreeGrafter"/>
</dbReference>
<dbReference type="SMART" id="SM00409">
    <property type="entry name" value="IG"/>
    <property type="match status" value="1"/>
</dbReference>
<accession>A0A672JMK0</accession>
<dbReference type="GO" id="GO:0005886">
    <property type="term" value="C:plasma membrane"/>
    <property type="evidence" value="ECO:0007669"/>
    <property type="project" value="TreeGrafter"/>
</dbReference>
<dbReference type="GO" id="GO:0002376">
    <property type="term" value="P:immune system process"/>
    <property type="evidence" value="ECO:0007669"/>
    <property type="project" value="UniProtKB-KW"/>
</dbReference>
<protein>
    <recommendedName>
        <fullName evidence="3">Ig-like domain-containing protein</fullName>
    </recommendedName>
</protein>
<keyword evidence="1" id="KW-0732">Signal</keyword>
<evidence type="ECO:0000259" key="3">
    <source>
        <dbReference type="PROSITE" id="PS50835"/>
    </source>
</evidence>
<evidence type="ECO:0000313" key="5">
    <source>
        <dbReference type="Proteomes" id="UP000472267"/>
    </source>
</evidence>
<dbReference type="AlphaFoldDB" id="A0A672JMK0"/>